<evidence type="ECO:0000313" key="1">
    <source>
        <dbReference type="EMBL" id="KAI8426298.1"/>
    </source>
</evidence>
<gene>
    <name evidence="1" type="ORF">MSG28_005175</name>
</gene>
<name>A0ACC0JQ98_CHOFU</name>
<accession>A0ACC0JQ98</accession>
<dbReference type="EMBL" id="CM046108">
    <property type="protein sequence ID" value="KAI8426298.1"/>
    <property type="molecule type" value="Genomic_DNA"/>
</dbReference>
<protein>
    <submittedName>
        <fullName evidence="1">Uncharacterized protein</fullName>
    </submittedName>
</protein>
<reference evidence="1 2" key="1">
    <citation type="journal article" date="2022" name="Genome Biol. Evol.">
        <title>The Spruce Budworm Genome: Reconstructing the Evolutionary History of Antifreeze Proteins.</title>
        <authorList>
            <person name="Beliveau C."/>
            <person name="Gagne P."/>
            <person name="Picq S."/>
            <person name="Vernygora O."/>
            <person name="Keeling C.I."/>
            <person name="Pinkney K."/>
            <person name="Doucet D."/>
            <person name="Wen F."/>
            <person name="Johnston J.S."/>
            <person name="Maaroufi H."/>
            <person name="Boyle B."/>
            <person name="Laroche J."/>
            <person name="Dewar K."/>
            <person name="Juretic N."/>
            <person name="Blackburn G."/>
            <person name="Nisole A."/>
            <person name="Brunet B."/>
            <person name="Brandao M."/>
            <person name="Lumley L."/>
            <person name="Duan J."/>
            <person name="Quan G."/>
            <person name="Lucarotti C.J."/>
            <person name="Roe A.D."/>
            <person name="Sperling F.A.H."/>
            <person name="Levesque R.C."/>
            <person name="Cusson M."/>
        </authorList>
    </citation>
    <scope>NUCLEOTIDE SEQUENCE [LARGE SCALE GENOMIC DNA]</scope>
    <source>
        <strain evidence="1">Glfc:IPQL:Cfum</strain>
    </source>
</reference>
<keyword evidence="2" id="KW-1185">Reference proteome</keyword>
<comment type="caution">
    <text evidence="1">The sequence shown here is derived from an EMBL/GenBank/DDBJ whole genome shotgun (WGS) entry which is preliminary data.</text>
</comment>
<evidence type="ECO:0000313" key="2">
    <source>
        <dbReference type="Proteomes" id="UP001064048"/>
    </source>
</evidence>
<organism evidence="1 2">
    <name type="scientific">Choristoneura fumiferana</name>
    <name type="common">Spruce budworm moth</name>
    <name type="synonym">Archips fumiferana</name>
    <dbReference type="NCBI Taxonomy" id="7141"/>
    <lineage>
        <taxon>Eukaryota</taxon>
        <taxon>Metazoa</taxon>
        <taxon>Ecdysozoa</taxon>
        <taxon>Arthropoda</taxon>
        <taxon>Hexapoda</taxon>
        <taxon>Insecta</taxon>
        <taxon>Pterygota</taxon>
        <taxon>Neoptera</taxon>
        <taxon>Endopterygota</taxon>
        <taxon>Lepidoptera</taxon>
        <taxon>Glossata</taxon>
        <taxon>Ditrysia</taxon>
        <taxon>Tortricoidea</taxon>
        <taxon>Tortricidae</taxon>
        <taxon>Tortricinae</taxon>
        <taxon>Choristoneura</taxon>
    </lineage>
</organism>
<dbReference type="Proteomes" id="UP001064048">
    <property type="component" value="Chromosome 8"/>
</dbReference>
<sequence length="119" mass="13264">MHIKRGLILLTRRPMPEPPAKPRPLRHPVRPPYIYRQARRTAYILLPAPLENHQHQPKPIKMMKLYYHRINNGLAAYVAAPAAYVASAPYVAAAAPYVASPYVSAPYVASPYSAPIVAV</sequence>
<proteinExistence type="predicted"/>